<evidence type="ECO:0000313" key="1">
    <source>
        <dbReference type="EMBL" id="KAB6525786.1"/>
    </source>
</evidence>
<dbReference type="RefSeq" id="WP_119064465.1">
    <property type="nucleotide sequence ID" value="NZ_CP072234.1"/>
</dbReference>
<accession>A0A397WEQ9</accession>
<organism evidence="1 2">
    <name type="scientific">Phocaeicola vulgatus</name>
    <name type="common">Bacteroides vulgatus</name>
    <dbReference type="NCBI Taxonomy" id="821"/>
    <lineage>
        <taxon>Bacteria</taxon>
        <taxon>Pseudomonadati</taxon>
        <taxon>Bacteroidota</taxon>
        <taxon>Bacteroidia</taxon>
        <taxon>Bacteroidales</taxon>
        <taxon>Bacteroidaceae</taxon>
        <taxon>Phocaeicola</taxon>
    </lineage>
</organism>
<dbReference type="EMBL" id="WDBI01000019">
    <property type="protein sequence ID" value="KAB6525786.1"/>
    <property type="molecule type" value="Genomic_DNA"/>
</dbReference>
<name>A0A397WEQ9_PHOVU</name>
<sequence>MKSEPFNPVLLHLLKMFSYAKDERALEEIRKSLTAYFAQRVEEDMDKLWDEGLWDQDKNEAILKEHLRVPYND</sequence>
<protein>
    <submittedName>
        <fullName evidence="1">Uncharacterized protein</fullName>
    </submittedName>
</protein>
<comment type="caution">
    <text evidence="1">The sequence shown here is derived from an EMBL/GenBank/DDBJ whole genome shotgun (WGS) entry which is preliminary data.</text>
</comment>
<proteinExistence type="predicted"/>
<gene>
    <name evidence="1" type="ORF">GAY98_12355</name>
</gene>
<dbReference type="Proteomes" id="UP000469427">
    <property type="component" value="Unassembled WGS sequence"/>
</dbReference>
<reference evidence="1 2" key="1">
    <citation type="journal article" date="2019" name="Nat. Med.">
        <title>A library of human gut bacterial isolates paired with longitudinal multiomics data enables mechanistic microbiome research.</title>
        <authorList>
            <person name="Poyet M."/>
            <person name="Groussin M."/>
            <person name="Gibbons S.M."/>
            <person name="Avila-Pacheco J."/>
            <person name="Jiang X."/>
            <person name="Kearney S.M."/>
            <person name="Perrotta A.R."/>
            <person name="Berdy B."/>
            <person name="Zhao S."/>
            <person name="Lieberman T.D."/>
            <person name="Swanson P.K."/>
            <person name="Smith M."/>
            <person name="Roesemann S."/>
            <person name="Alexander J.E."/>
            <person name="Rich S.A."/>
            <person name="Livny J."/>
            <person name="Vlamakis H."/>
            <person name="Clish C."/>
            <person name="Bullock K."/>
            <person name="Deik A."/>
            <person name="Scott J."/>
            <person name="Pierce K.A."/>
            <person name="Xavier R.J."/>
            <person name="Alm E.J."/>
        </authorList>
    </citation>
    <scope>NUCLEOTIDE SEQUENCE [LARGE SCALE GENOMIC DNA]</scope>
    <source>
        <strain evidence="1 2">BIOML-A122</strain>
    </source>
</reference>
<evidence type="ECO:0000313" key="2">
    <source>
        <dbReference type="Proteomes" id="UP000469427"/>
    </source>
</evidence>
<dbReference type="AlphaFoldDB" id="A0A397WEQ9"/>